<keyword evidence="3" id="KW-1185">Reference proteome</keyword>
<evidence type="ECO:0000313" key="2">
    <source>
        <dbReference type="EMBL" id="KAK2971020.1"/>
    </source>
</evidence>
<evidence type="ECO:0000313" key="3">
    <source>
        <dbReference type="Proteomes" id="UP001187471"/>
    </source>
</evidence>
<feature type="region of interest" description="Disordered" evidence="1">
    <location>
        <begin position="260"/>
        <end position="285"/>
    </location>
</feature>
<organism evidence="2 3">
    <name type="scientific">Escallonia rubra</name>
    <dbReference type="NCBI Taxonomy" id="112253"/>
    <lineage>
        <taxon>Eukaryota</taxon>
        <taxon>Viridiplantae</taxon>
        <taxon>Streptophyta</taxon>
        <taxon>Embryophyta</taxon>
        <taxon>Tracheophyta</taxon>
        <taxon>Spermatophyta</taxon>
        <taxon>Magnoliopsida</taxon>
        <taxon>eudicotyledons</taxon>
        <taxon>Gunneridae</taxon>
        <taxon>Pentapetalae</taxon>
        <taxon>asterids</taxon>
        <taxon>campanulids</taxon>
        <taxon>Escalloniales</taxon>
        <taxon>Escalloniaceae</taxon>
        <taxon>Escallonia</taxon>
    </lineage>
</organism>
<comment type="caution">
    <text evidence="2">The sequence shown here is derived from an EMBL/GenBank/DDBJ whole genome shotgun (WGS) entry which is preliminary data.</text>
</comment>
<dbReference type="EMBL" id="JAVXUO010002617">
    <property type="protein sequence ID" value="KAK2971020.1"/>
    <property type="molecule type" value="Genomic_DNA"/>
</dbReference>
<gene>
    <name evidence="2" type="ORF">RJ640_025794</name>
</gene>
<sequence length="285" mass="30677">MFATLGMLMYLFHSSESVRNLDLNREDKDLALVDVIDADGFQDLGLDEVADAGLGHDGDGDGLLDLLDELGVGHAGDAALRADVGRDALEGHDGASAGLLGDAGLLGVDDVHDDAAAEHLGQAHLDGEGGLLGRGLGYRTVAVHCYDAASCHFGTRLPSALTVKTPYECDTGHSRFATHTGVSGKLLYHIPKYRLLFEPLGEKKPSSKLWPEDTKVWPSVRVSLKLMVSAAVQDFGTENEMIRKEERRIEGRASIVKNKEKCADDVDEKSDAQVEIGQVPSQHEH</sequence>
<evidence type="ECO:0000256" key="1">
    <source>
        <dbReference type="SAM" id="MobiDB-lite"/>
    </source>
</evidence>
<reference evidence="2" key="1">
    <citation type="submission" date="2022-12" db="EMBL/GenBank/DDBJ databases">
        <title>Draft genome assemblies for two species of Escallonia (Escalloniales).</title>
        <authorList>
            <person name="Chanderbali A."/>
            <person name="Dervinis C."/>
            <person name="Anghel I."/>
            <person name="Soltis D."/>
            <person name="Soltis P."/>
            <person name="Zapata F."/>
        </authorList>
    </citation>
    <scope>NUCLEOTIDE SEQUENCE</scope>
    <source>
        <strain evidence="2">UCBG92.1500</strain>
        <tissue evidence="2">Leaf</tissue>
    </source>
</reference>
<dbReference type="Proteomes" id="UP001187471">
    <property type="component" value="Unassembled WGS sequence"/>
</dbReference>
<feature type="compositionally biased region" description="Basic and acidic residues" evidence="1">
    <location>
        <begin position="260"/>
        <end position="272"/>
    </location>
</feature>
<name>A0AA88R655_9ASTE</name>
<accession>A0AA88R655</accession>
<protein>
    <submittedName>
        <fullName evidence="2">Uncharacterized protein</fullName>
    </submittedName>
</protein>
<dbReference type="AlphaFoldDB" id="A0AA88R655"/>
<proteinExistence type="predicted"/>